<dbReference type="AlphaFoldDB" id="E6MDR9"/>
<protein>
    <submittedName>
        <fullName evidence="1">Uncharacterized protein</fullName>
    </submittedName>
</protein>
<sequence>MPKKSHCSLRSHNADQVIKDRVLNSHFSAQNMGAPVMVCVYLFVIAPLKGPIKALICLF</sequence>
<keyword evidence="2" id="KW-1185">Reference proteome</keyword>
<reference evidence="1 2" key="1">
    <citation type="submission" date="2010-12" db="EMBL/GenBank/DDBJ databases">
        <authorList>
            <person name="Muzny D."/>
            <person name="Qin X."/>
            <person name="Deng J."/>
            <person name="Jiang H."/>
            <person name="Liu Y."/>
            <person name="Qu J."/>
            <person name="Song X.-Z."/>
            <person name="Zhang L."/>
            <person name="Thornton R."/>
            <person name="Coyle M."/>
            <person name="Francisco L."/>
            <person name="Jackson L."/>
            <person name="Javaid M."/>
            <person name="Korchina V."/>
            <person name="Kovar C."/>
            <person name="Mata R."/>
            <person name="Mathew T."/>
            <person name="Ngo R."/>
            <person name="Nguyen L."/>
            <person name="Nguyen N."/>
            <person name="Okwuonu G."/>
            <person name="Ongeri F."/>
            <person name="Pham C."/>
            <person name="Simmons D."/>
            <person name="Wilczek-Boney K."/>
            <person name="Hale W."/>
            <person name="Jakkamsetti A."/>
            <person name="Pham P."/>
            <person name="Ruth R."/>
            <person name="San Lucas F."/>
            <person name="Warren J."/>
            <person name="Zhang J."/>
            <person name="Zhao Z."/>
            <person name="Zhou C."/>
            <person name="Zhu D."/>
            <person name="Lee S."/>
            <person name="Bess C."/>
            <person name="Blankenburg K."/>
            <person name="Forbes L."/>
            <person name="Fu Q."/>
            <person name="Gubbala S."/>
            <person name="Hirani K."/>
            <person name="Jayaseelan J.C."/>
            <person name="Lara F."/>
            <person name="Munidasa M."/>
            <person name="Palculict T."/>
            <person name="Patil S."/>
            <person name="Pu L.-L."/>
            <person name="Saada N."/>
            <person name="Tang L."/>
            <person name="Weissenberger G."/>
            <person name="Zhu Y."/>
            <person name="Hemphill L."/>
            <person name="Shang Y."/>
            <person name="Youmans B."/>
            <person name="Ayvaz T."/>
            <person name="Ross M."/>
            <person name="Santibanez J."/>
            <person name="Aqrawi P."/>
            <person name="Gross S."/>
            <person name="Joshi V."/>
            <person name="Fowler G."/>
            <person name="Nazareth L."/>
            <person name="Reid J."/>
            <person name="Worley K."/>
            <person name="Petrosino J."/>
            <person name="Highlander S."/>
            <person name="Gibbs R."/>
        </authorList>
    </citation>
    <scope>NUCLEOTIDE SEQUENCE [LARGE SCALE GENOMIC DNA]</scope>
    <source>
        <strain evidence="1 2">ATCC 23263</strain>
    </source>
</reference>
<evidence type="ECO:0000313" key="1">
    <source>
        <dbReference type="EMBL" id="EFV02678.1"/>
    </source>
</evidence>
<evidence type="ECO:0000313" key="2">
    <source>
        <dbReference type="Proteomes" id="UP000004754"/>
    </source>
</evidence>
<accession>E6MDR9</accession>
<gene>
    <name evidence="1" type="ORF">HMP0721_0151</name>
</gene>
<proteinExistence type="predicted"/>
<dbReference type="EMBL" id="AEQN01000005">
    <property type="protein sequence ID" value="EFV02678.1"/>
    <property type="molecule type" value="Genomic_DNA"/>
</dbReference>
<dbReference type="HOGENOM" id="CLU_2957103_0_0_9"/>
<dbReference type="Proteomes" id="UP000004754">
    <property type="component" value="Unassembled WGS sequence"/>
</dbReference>
<organism evidence="1 2">
    <name type="scientific">Pseudoramibacter alactolyticus ATCC 23263</name>
    <dbReference type="NCBI Taxonomy" id="887929"/>
    <lineage>
        <taxon>Bacteria</taxon>
        <taxon>Bacillati</taxon>
        <taxon>Bacillota</taxon>
        <taxon>Clostridia</taxon>
        <taxon>Eubacteriales</taxon>
        <taxon>Eubacteriaceae</taxon>
        <taxon>Pseudoramibacter</taxon>
    </lineage>
</organism>
<name>E6MDR9_9FIRM</name>
<comment type="caution">
    <text evidence="1">The sequence shown here is derived from an EMBL/GenBank/DDBJ whole genome shotgun (WGS) entry which is preliminary data.</text>
</comment>